<evidence type="ECO:0000256" key="2">
    <source>
        <dbReference type="ARBA" id="ARBA00007581"/>
    </source>
</evidence>
<dbReference type="PANTHER" id="PTHR30096:SF0">
    <property type="entry name" value="4,5-DOPA DIOXYGENASE EXTRADIOL-LIKE PROTEIN"/>
    <property type="match status" value="1"/>
</dbReference>
<comment type="caution">
    <text evidence="7">The sequence shown here is derived from an EMBL/GenBank/DDBJ whole genome shotgun (WGS) entry which is preliminary data.</text>
</comment>
<dbReference type="PIRSF" id="PIRSF006157">
    <property type="entry name" value="Doxgns_DODA"/>
    <property type="match status" value="1"/>
</dbReference>
<dbReference type="Gene3D" id="3.40.830.10">
    <property type="entry name" value="LigB-like"/>
    <property type="match status" value="1"/>
</dbReference>
<proteinExistence type="inferred from homology"/>
<dbReference type="eggNOG" id="COG3384">
    <property type="taxonomic scope" value="Bacteria"/>
</dbReference>
<dbReference type="SUPFAM" id="SSF53213">
    <property type="entry name" value="LigB-like"/>
    <property type="match status" value="1"/>
</dbReference>
<evidence type="ECO:0000256" key="3">
    <source>
        <dbReference type="ARBA" id="ARBA00022723"/>
    </source>
</evidence>
<dbReference type="PATRIC" id="fig|1454004.3.peg.1395"/>
<evidence type="ECO:0000256" key="4">
    <source>
        <dbReference type="ARBA" id="ARBA00022833"/>
    </source>
</evidence>
<evidence type="ECO:0000256" key="1">
    <source>
        <dbReference type="ARBA" id="ARBA00001947"/>
    </source>
</evidence>
<keyword evidence="3" id="KW-0479">Metal-binding</keyword>
<evidence type="ECO:0000256" key="5">
    <source>
        <dbReference type="ARBA" id="ARBA00023002"/>
    </source>
</evidence>
<evidence type="ECO:0000313" key="8">
    <source>
        <dbReference type="Proteomes" id="UP000022141"/>
    </source>
</evidence>
<evidence type="ECO:0000313" key="7">
    <source>
        <dbReference type="EMBL" id="EXI89847.1"/>
    </source>
</evidence>
<dbReference type="InterPro" id="IPR004183">
    <property type="entry name" value="Xdiol_dOase_suB"/>
</dbReference>
<dbReference type="Proteomes" id="UP000022141">
    <property type="component" value="Unassembled WGS sequence"/>
</dbReference>
<feature type="domain" description="Extradiol ring-cleavage dioxygenase class III enzyme subunit B" evidence="6">
    <location>
        <begin position="34"/>
        <end position="237"/>
    </location>
</feature>
<keyword evidence="7" id="KW-0223">Dioxygenase</keyword>
<dbReference type="GO" id="GO:0016702">
    <property type="term" value="F:oxidoreductase activity, acting on single donors with incorporation of molecular oxygen, incorporation of two atoms of oxygen"/>
    <property type="evidence" value="ECO:0007669"/>
    <property type="project" value="UniProtKB-ARBA"/>
</dbReference>
<comment type="cofactor">
    <cofactor evidence="1">
        <name>Zn(2+)</name>
        <dbReference type="ChEBI" id="CHEBI:29105"/>
    </cofactor>
</comment>
<keyword evidence="4" id="KW-0862">Zinc</keyword>
<gene>
    <name evidence="7" type="ORF">AW11_01338</name>
</gene>
<evidence type="ECO:0000259" key="6">
    <source>
        <dbReference type="Pfam" id="PF02900"/>
    </source>
</evidence>
<dbReference type="PANTHER" id="PTHR30096">
    <property type="entry name" value="4,5-DOPA DIOXYGENASE EXTRADIOL-LIKE PROTEIN"/>
    <property type="match status" value="1"/>
</dbReference>
<dbReference type="InterPro" id="IPR014436">
    <property type="entry name" value="Extradiol_dOase_DODA"/>
</dbReference>
<organism evidence="7 8">
    <name type="scientific">Accumulibacter regalis</name>
    <dbReference type="NCBI Taxonomy" id="522306"/>
    <lineage>
        <taxon>Bacteria</taxon>
        <taxon>Pseudomonadati</taxon>
        <taxon>Pseudomonadota</taxon>
        <taxon>Betaproteobacteria</taxon>
        <taxon>Candidatus Accumulibacter</taxon>
    </lineage>
</organism>
<dbReference type="CDD" id="cd07363">
    <property type="entry name" value="45_DOPA_Dioxygenase"/>
    <property type="match status" value="1"/>
</dbReference>
<sequence>MNRLPSVFVSHGAPSFAIEPGLAGPRLAALGRELPTPRAVLIVSPHWMTPRPQVGMVERPGTIHDFGGFDPALYEIDYPVHGHPQLARRALERLQEAGWSPRPDERRGLDHGAWVPMLYLYPEADVPVFQVSLPSRLDAESAWGFGQALAPLADDGVLIVGSGSLTHNLYEFRGGYGAHGHHEAYAVEFAAWVRDAVVSGDTTRLRQTLALAPHAQRAHPTAEHFWPLLVAAGAAAASLPATVIEGGITHGVLAMDSFVFGSAGREGHGDKSIV</sequence>
<dbReference type="GO" id="GO:0008198">
    <property type="term" value="F:ferrous iron binding"/>
    <property type="evidence" value="ECO:0007669"/>
    <property type="project" value="InterPro"/>
</dbReference>
<dbReference type="GO" id="GO:0008270">
    <property type="term" value="F:zinc ion binding"/>
    <property type="evidence" value="ECO:0007669"/>
    <property type="project" value="InterPro"/>
</dbReference>
<dbReference type="AlphaFoldDB" id="A0A011QKF2"/>
<reference evidence="7" key="1">
    <citation type="submission" date="2014-02" db="EMBL/GenBank/DDBJ databases">
        <title>Expanding our view of genomic diversity in Candidatus Accumulibacter clades.</title>
        <authorList>
            <person name="Skennerton C.T."/>
            <person name="Barr J.J."/>
            <person name="Slater F.R."/>
            <person name="Bond P.L."/>
            <person name="Tyson G.W."/>
        </authorList>
    </citation>
    <scope>NUCLEOTIDE SEQUENCE [LARGE SCALE GENOMIC DNA]</scope>
</reference>
<protein>
    <submittedName>
        <fullName evidence="7">LigB family dioxygenase</fullName>
    </submittedName>
</protein>
<accession>A0A011QKF2</accession>
<keyword evidence="5" id="KW-0560">Oxidoreductase</keyword>
<dbReference type="EMBL" id="JEMY01000013">
    <property type="protein sequence ID" value="EXI89847.1"/>
    <property type="molecule type" value="Genomic_DNA"/>
</dbReference>
<dbReference type="Pfam" id="PF02900">
    <property type="entry name" value="LigB"/>
    <property type="match status" value="1"/>
</dbReference>
<keyword evidence="8" id="KW-1185">Reference proteome</keyword>
<comment type="similarity">
    <text evidence="2">Belongs to the DODA-type extradiol aromatic ring-opening dioxygenase family.</text>
</comment>
<dbReference type="STRING" id="1454004.AW11_01338"/>
<name>A0A011QKF2_ACCRE</name>